<comment type="catalytic activity">
    <reaction evidence="10">
        <text>thymidine + ATP = dTMP + ADP + H(+)</text>
        <dbReference type="Rhea" id="RHEA:19129"/>
        <dbReference type="ChEBI" id="CHEBI:15378"/>
        <dbReference type="ChEBI" id="CHEBI:17748"/>
        <dbReference type="ChEBI" id="CHEBI:30616"/>
        <dbReference type="ChEBI" id="CHEBI:63528"/>
        <dbReference type="ChEBI" id="CHEBI:456216"/>
        <dbReference type="EC" id="2.7.1.21"/>
    </reaction>
</comment>
<keyword evidence="4 10" id="KW-0808">Transferase</keyword>
<name>A0A0F9WFL4_9MICR</name>
<evidence type="ECO:0000256" key="9">
    <source>
        <dbReference type="PIRSR" id="PIRSR035805-2"/>
    </source>
</evidence>
<dbReference type="Pfam" id="PF00265">
    <property type="entry name" value="TK"/>
    <property type="match status" value="1"/>
</dbReference>
<evidence type="ECO:0000313" key="12">
    <source>
        <dbReference type="EMBL" id="KKO75520.1"/>
    </source>
</evidence>
<feature type="active site" description="Proton acceptor" evidence="8">
    <location>
        <position position="88"/>
    </location>
</feature>
<protein>
    <recommendedName>
        <fullName evidence="2 10">Thymidine kinase</fullName>
        <ecNumber evidence="2 10">2.7.1.21</ecNumber>
    </recommendedName>
</protein>
<evidence type="ECO:0000256" key="8">
    <source>
        <dbReference type="PIRSR" id="PIRSR035805-1"/>
    </source>
</evidence>
<reference evidence="12 13" key="1">
    <citation type="journal article" date="2015" name="Environ. Microbiol.">
        <title>Genome analyses suggest the presence of polyploidy and recent human-driven expansions in eight global populations of the honeybee pathogen Nosema ceranae.</title>
        <authorList>
            <person name="Pelin A."/>
            <person name="Selman M."/>
            <person name="Aris-Brosou S."/>
            <person name="Farinelli L."/>
            <person name="Corradi N."/>
        </authorList>
    </citation>
    <scope>NUCLEOTIDE SEQUENCE [LARGE SCALE GENOMIC DNA]</scope>
    <source>
        <strain evidence="12 13">PA08 1199</strain>
    </source>
</reference>
<organism evidence="12 13">
    <name type="scientific">Vairimorpha ceranae</name>
    <dbReference type="NCBI Taxonomy" id="40302"/>
    <lineage>
        <taxon>Eukaryota</taxon>
        <taxon>Fungi</taxon>
        <taxon>Fungi incertae sedis</taxon>
        <taxon>Microsporidia</taxon>
        <taxon>Nosematidae</taxon>
        <taxon>Vairimorpha</taxon>
    </lineage>
</organism>
<dbReference type="Proteomes" id="UP000034350">
    <property type="component" value="Unassembled WGS sequence"/>
</dbReference>
<sequence>MVKFFTGCVMSGKTRLLFDFINLCCSENYLVLAPKLVVKENGNKLTSRAVKDKYITPDLCLTENDSILKLFKEKLKRNKSIQIVFCDEIQFFTKQQIDDLFTLEEDYGIKVVCFGINKTHRNEDWPTIEYLKRRILDITTLEVKCMSCRAIANTNIRSDYNLEEETISINIKDGEEKYFPICNECYKKKTRKWFSLF</sequence>
<keyword evidence="7 10" id="KW-0067">ATP-binding</keyword>
<dbReference type="VEuPathDB" id="MicrosporidiaDB:AAJ76_1900057269"/>
<dbReference type="GO" id="GO:0071897">
    <property type="term" value="P:DNA biosynthetic process"/>
    <property type="evidence" value="ECO:0007669"/>
    <property type="project" value="UniProtKB-KW"/>
</dbReference>
<evidence type="ECO:0000313" key="13">
    <source>
        <dbReference type="Proteomes" id="UP000034350"/>
    </source>
</evidence>
<dbReference type="GO" id="GO:0005524">
    <property type="term" value="F:ATP binding"/>
    <property type="evidence" value="ECO:0007669"/>
    <property type="project" value="UniProtKB-KW"/>
</dbReference>
<evidence type="ECO:0000256" key="1">
    <source>
        <dbReference type="ARBA" id="ARBA00007587"/>
    </source>
</evidence>
<dbReference type="SUPFAM" id="SSF52540">
    <property type="entry name" value="P-loop containing nucleoside triphosphate hydrolases"/>
    <property type="match status" value="1"/>
</dbReference>
<dbReference type="GeneID" id="36319287"/>
<dbReference type="PROSITE" id="PS00603">
    <property type="entry name" value="TK_CELLULAR_TYPE"/>
    <property type="match status" value="1"/>
</dbReference>
<evidence type="ECO:0000256" key="2">
    <source>
        <dbReference type="ARBA" id="ARBA00012118"/>
    </source>
</evidence>
<dbReference type="GO" id="GO:0046104">
    <property type="term" value="P:thymidine metabolic process"/>
    <property type="evidence" value="ECO:0007669"/>
    <property type="project" value="TreeGrafter"/>
</dbReference>
<dbReference type="InterPro" id="IPR027417">
    <property type="entry name" value="P-loop_NTPase"/>
</dbReference>
<dbReference type="RefSeq" id="XP_024331262.1">
    <property type="nucleotide sequence ID" value="XM_024474370.1"/>
</dbReference>
<dbReference type="InterPro" id="IPR020633">
    <property type="entry name" value="Thymidine_kinase_CS"/>
</dbReference>
<dbReference type="AlphaFoldDB" id="A0A0F9WFL4"/>
<dbReference type="OrthoDB" id="2201161at2759"/>
<keyword evidence="5 10" id="KW-0547">Nucleotide-binding</keyword>
<dbReference type="InterPro" id="IPR001267">
    <property type="entry name" value="Thymidine_kinase"/>
</dbReference>
<gene>
    <name evidence="12" type="ORF">AAJ76_1900057269</name>
</gene>
<dbReference type="VEuPathDB" id="MicrosporidiaDB:G9O61_00g020970"/>
<accession>A0A0F9WFL4</accession>
<dbReference type="EMBL" id="JPQZ01000019">
    <property type="protein sequence ID" value="KKO75520.1"/>
    <property type="molecule type" value="Genomic_DNA"/>
</dbReference>
<evidence type="ECO:0000256" key="6">
    <source>
        <dbReference type="ARBA" id="ARBA00022777"/>
    </source>
</evidence>
<dbReference type="GO" id="GO:0005829">
    <property type="term" value="C:cytosol"/>
    <property type="evidence" value="ECO:0007669"/>
    <property type="project" value="TreeGrafter"/>
</dbReference>
<dbReference type="VEuPathDB" id="MicrosporidiaDB:NCER_100906"/>
<evidence type="ECO:0000256" key="5">
    <source>
        <dbReference type="ARBA" id="ARBA00022741"/>
    </source>
</evidence>
<keyword evidence="3 10" id="KW-0237">DNA synthesis</keyword>
<evidence type="ECO:0000256" key="10">
    <source>
        <dbReference type="RuleBase" id="RU000544"/>
    </source>
</evidence>
<dbReference type="EC" id="2.7.1.21" evidence="2 10"/>
<keyword evidence="6 10" id="KW-0418">Kinase</keyword>
<evidence type="ECO:0000256" key="11">
    <source>
        <dbReference type="RuleBase" id="RU004165"/>
    </source>
</evidence>
<feature type="binding site" evidence="9">
    <location>
        <position position="178"/>
    </location>
    <ligand>
        <name>substrate</name>
    </ligand>
</feature>
<dbReference type="PIRSF" id="PIRSF035805">
    <property type="entry name" value="TK_cell"/>
    <property type="match status" value="1"/>
</dbReference>
<evidence type="ECO:0000256" key="7">
    <source>
        <dbReference type="ARBA" id="ARBA00022840"/>
    </source>
</evidence>
<dbReference type="PANTHER" id="PTHR11441:SF0">
    <property type="entry name" value="THYMIDINE KINASE, CYTOSOLIC"/>
    <property type="match status" value="1"/>
</dbReference>
<feature type="binding site" evidence="9">
    <location>
        <position position="120"/>
    </location>
    <ligand>
        <name>substrate</name>
    </ligand>
</feature>
<comment type="caution">
    <text evidence="12">The sequence shown here is derived from an EMBL/GenBank/DDBJ whole genome shotgun (WGS) entry which is preliminary data.</text>
</comment>
<dbReference type="GO" id="GO:0004797">
    <property type="term" value="F:thymidine kinase activity"/>
    <property type="evidence" value="ECO:0007669"/>
    <property type="project" value="UniProtKB-EC"/>
</dbReference>
<evidence type="ECO:0000256" key="3">
    <source>
        <dbReference type="ARBA" id="ARBA00022634"/>
    </source>
</evidence>
<keyword evidence="13" id="KW-1185">Reference proteome</keyword>
<dbReference type="Gene3D" id="3.40.50.300">
    <property type="entry name" value="P-loop containing nucleotide triphosphate hydrolases"/>
    <property type="match status" value="1"/>
</dbReference>
<evidence type="ECO:0000256" key="4">
    <source>
        <dbReference type="ARBA" id="ARBA00022679"/>
    </source>
</evidence>
<proteinExistence type="inferred from homology"/>
<comment type="similarity">
    <text evidence="1 11">Belongs to the thymidine kinase family.</text>
</comment>
<dbReference type="PANTHER" id="PTHR11441">
    <property type="entry name" value="THYMIDINE KINASE"/>
    <property type="match status" value="1"/>
</dbReference>